<dbReference type="EnsemblPlants" id="OPUNC07G14660.1">
    <property type="protein sequence ID" value="OPUNC07G14660.1"/>
    <property type="gene ID" value="OPUNC07G14660"/>
</dbReference>
<dbReference type="OMA" id="CANILFW"/>
<name>A0A0E0LL56_ORYPU</name>
<protein>
    <submittedName>
        <fullName evidence="2">Uncharacterized protein</fullName>
    </submittedName>
</protein>
<evidence type="ECO:0000313" key="3">
    <source>
        <dbReference type="Proteomes" id="UP000026962"/>
    </source>
</evidence>
<organism evidence="2">
    <name type="scientific">Oryza punctata</name>
    <name type="common">Red rice</name>
    <dbReference type="NCBI Taxonomy" id="4537"/>
    <lineage>
        <taxon>Eukaryota</taxon>
        <taxon>Viridiplantae</taxon>
        <taxon>Streptophyta</taxon>
        <taxon>Embryophyta</taxon>
        <taxon>Tracheophyta</taxon>
        <taxon>Spermatophyta</taxon>
        <taxon>Magnoliopsida</taxon>
        <taxon>Liliopsida</taxon>
        <taxon>Poales</taxon>
        <taxon>Poaceae</taxon>
        <taxon>BOP clade</taxon>
        <taxon>Oryzoideae</taxon>
        <taxon>Oryzeae</taxon>
        <taxon>Oryzinae</taxon>
        <taxon>Oryza</taxon>
    </lineage>
</organism>
<feature type="region of interest" description="Disordered" evidence="1">
    <location>
        <begin position="178"/>
        <end position="197"/>
    </location>
</feature>
<dbReference type="STRING" id="4537.A0A0E0LL56"/>
<reference evidence="2" key="2">
    <citation type="submission" date="2018-05" db="EMBL/GenBank/DDBJ databases">
        <title>OpunRS2 (Oryza punctata Reference Sequence Version 2).</title>
        <authorList>
            <person name="Zhang J."/>
            <person name="Kudrna D."/>
            <person name="Lee S."/>
            <person name="Talag J."/>
            <person name="Welchert J."/>
            <person name="Wing R.A."/>
        </authorList>
    </citation>
    <scope>NUCLEOTIDE SEQUENCE [LARGE SCALE GENOMIC DNA]</scope>
</reference>
<accession>A0A0E0LL56</accession>
<dbReference type="HOGENOM" id="CLU_878214_0_0_1"/>
<feature type="region of interest" description="Disordered" evidence="1">
    <location>
        <begin position="229"/>
        <end position="252"/>
    </location>
</feature>
<feature type="compositionally biased region" description="Basic and acidic residues" evidence="1">
    <location>
        <begin position="63"/>
        <end position="74"/>
    </location>
</feature>
<reference evidence="2" key="1">
    <citation type="submission" date="2015-04" db="UniProtKB">
        <authorList>
            <consortium name="EnsemblPlants"/>
        </authorList>
    </citation>
    <scope>IDENTIFICATION</scope>
</reference>
<sequence length="317" mass="36313">MVLGKSAIRSIGCANILFWPSKTTNSILGEKQKYHNSCLFGKGKIVDDIRGPTYCNKVPSNKEQNKDSETHSNQDFENTSNEVNSVTSTEESANITLQERLQTLENNFYGFTMDFWPRMQSLIVDCMAKDSKCPDQNDTTHVIEVKFIQYTDVKQEQKDPREPDNSNLRNQTLHCTKRLTGPTGRTYKPTNRNDFIYESNGKKKDKISTQTPIQITEDKEAIMIKNINSMPDTNELQGEKKRKQNNQTPKENSEVYIVPSKTYTEAHQRVPYEVIDAYIHCLRDKEKGIKAFLEQAIRTALLNIEGAHAESNKPHDK</sequence>
<feature type="compositionally biased region" description="Polar residues" evidence="1">
    <location>
        <begin position="75"/>
        <end position="92"/>
    </location>
</feature>
<proteinExistence type="predicted"/>
<evidence type="ECO:0000313" key="2">
    <source>
        <dbReference type="EnsemblPlants" id="OPUNC07G14660.1"/>
    </source>
</evidence>
<feature type="region of interest" description="Disordered" evidence="1">
    <location>
        <begin position="58"/>
        <end position="92"/>
    </location>
</feature>
<evidence type="ECO:0000256" key="1">
    <source>
        <dbReference type="SAM" id="MobiDB-lite"/>
    </source>
</evidence>
<dbReference type="Gramene" id="OPUNC07G14660.1">
    <property type="protein sequence ID" value="OPUNC07G14660.1"/>
    <property type="gene ID" value="OPUNC07G14660"/>
</dbReference>
<dbReference type="Proteomes" id="UP000026962">
    <property type="component" value="Chromosome 7"/>
</dbReference>
<keyword evidence="3" id="KW-1185">Reference proteome</keyword>
<dbReference type="AlphaFoldDB" id="A0A0E0LL56"/>